<comment type="caution">
    <text evidence="2">The sequence shown here is derived from an EMBL/GenBank/DDBJ whole genome shotgun (WGS) entry which is preliminary data.</text>
</comment>
<dbReference type="PROSITE" id="PS50930">
    <property type="entry name" value="HTH_LYTTR"/>
    <property type="match status" value="1"/>
</dbReference>
<keyword evidence="3" id="KW-1185">Reference proteome</keyword>
<dbReference type="PANTHER" id="PTHR37299">
    <property type="entry name" value="TRANSCRIPTIONAL REGULATOR-RELATED"/>
    <property type="match status" value="1"/>
</dbReference>
<gene>
    <name evidence="2" type="ORF">G4D61_00585</name>
</gene>
<dbReference type="GO" id="GO:0003677">
    <property type="term" value="F:DNA binding"/>
    <property type="evidence" value="ECO:0007669"/>
    <property type="project" value="InterPro"/>
</dbReference>
<dbReference type="PANTHER" id="PTHR37299:SF4">
    <property type="entry name" value="TRANSCRIPTIONAL REGULATOR"/>
    <property type="match status" value="1"/>
</dbReference>
<dbReference type="Gene3D" id="2.20.25.10">
    <property type="match status" value="1"/>
</dbReference>
<dbReference type="RefSeq" id="WP_025727454.1">
    <property type="nucleotide sequence ID" value="NZ_JAAIWK010000001.1"/>
</dbReference>
<dbReference type="Pfam" id="PF04397">
    <property type="entry name" value="LytTR"/>
    <property type="match status" value="1"/>
</dbReference>
<protein>
    <submittedName>
        <fullName evidence="2">LytTR family transcriptional regulator</fullName>
    </submittedName>
</protein>
<name>A0A6M0P1Y9_9BACI</name>
<sequence length="216" mass="24897">MNQHLINSIMEAFQEIVPQDISIAISDCEQYFYYRPSNEIDLKIHPGDAIQAGTTTYQTLQTKQKTMSSIDKHVIGTTYFGISYPIYEDDQLSGCITFILPKKPNKFTVPFLIVHTIDRWLPIEFNDIMVLEADNRKTTVISKNLVGIHKFSLSELELHLPSDIFIRCHRSYIVNIHYIAEIRPDAHSTFLLIMKDGAKIPVSQSYASQFRKTLHF</sequence>
<dbReference type="Proteomes" id="UP000476934">
    <property type="component" value="Unassembled WGS sequence"/>
</dbReference>
<dbReference type="SMART" id="SM00850">
    <property type="entry name" value="LytTR"/>
    <property type="match status" value="1"/>
</dbReference>
<dbReference type="Gene3D" id="2.40.50.40">
    <property type="match status" value="1"/>
</dbReference>
<reference evidence="2 3" key="1">
    <citation type="submission" date="2020-03" db="EMBL/GenBank/DDBJ databases">
        <title>Bacillus aquiflavi sp. nov., isolated from yellow water of strong flavor Chinese baijiu in Yibin region of China.</title>
        <authorList>
            <person name="Xie J."/>
        </authorList>
    </citation>
    <scope>NUCLEOTIDE SEQUENCE [LARGE SCALE GENOMIC DNA]</scope>
    <source>
        <strain evidence="2 3">Gsoil 114</strain>
    </source>
</reference>
<evidence type="ECO:0000313" key="3">
    <source>
        <dbReference type="Proteomes" id="UP000476934"/>
    </source>
</evidence>
<evidence type="ECO:0000259" key="1">
    <source>
        <dbReference type="PROSITE" id="PS50930"/>
    </source>
</evidence>
<dbReference type="GO" id="GO:0000156">
    <property type="term" value="F:phosphorelay response regulator activity"/>
    <property type="evidence" value="ECO:0007669"/>
    <property type="project" value="InterPro"/>
</dbReference>
<dbReference type="InterPro" id="IPR046947">
    <property type="entry name" value="LytR-like"/>
</dbReference>
<proteinExistence type="predicted"/>
<dbReference type="InterPro" id="IPR007492">
    <property type="entry name" value="LytTR_DNA-bd_dom"/>
</dbReference>
<dbReference type="EMBL" id="JAAIWK010000001">
    <property type="protein sequence ID" value="NEY18463.1"/>
    <property type="molecule type" value="Genomic_DNA"/>
</dbReference>
<accession>A0A6M0P1Y9</accession>
<dbReference type="AlphaFoldDB" id="A0A6M0P1Y9"/>
<feature type="domain" description="HTH LytTR-type" evidence="1">
    <location>
        <begin position="122"/>
        <end position="216"/>
    </location>
</feature>
<organism evidence="2 3">
    <name type="scientific">Heyndrickxia ginsengihumi</name>
    <dbReference type="NCBI Taxonomy" id="363870"/>
    <lineage>
        <taxon>Bacteria</taxon>
        <taxon>Bacillati</taxon>
        <taxon>Bacillota</taxon>
        <taxon>Bacilli</taxon>
        <taxon>Bacillales</taxon>
        <taxon>Bacillaceae</taxon>
        <taxon>Heyndrickxia</taxon>
    </lineage>
</organism>
<evidence type="ECO:0000313" key="2">
    <source>
        <dbReference type="EMBL" id="NEY18463.1"/>
    </source>
</evidence>